<dbReference type="Pfam" id="PF06161">
    <property type="entry name" value="DUF975"/>
    <property type="match status" value="1"/>
</dbReference>
<feature type="transmembrane region" description="Helical" evidence="1">
    <location>
        <begin position="171"/>
        <end position="196"/>
    </location>
</feature>
<evidence type="ECO:0000313" key="3">
    <source>
        <dbReference type="Proteomes" id="UP000192790"/>
    </source>
</evidence>
<protein>
    <recommendedName>
        <fullName evidence="4">Integral membrane protein</fullName>
    </recommendedName>
</protein>
<keyword evidence="1" id="KW-0472">Membrane</keyword>
<keyword evidence="3" id="KW-1185">Reference proteome</keyword>
<sequence>MGMNRIEMKWQAKDCMKRAEPKPMLMTLVYSLIPIAISLVVNALTGGLYWAEDIADPGLRGLVTLLNLLIALFNSVLMVGFLTYCLAGIESRTSSFAELFDGFNYAGRIIWLSFLVGLFTFLWFLLFIIPGFIAIYRYRLVYFLIIDNPDMTAMEAIRTSKRLMVGHKIDLFVLDLSFIGWMLLGVLTLGILYLWLIPYVNFTNAIFYRQLALEDSGRQDARR</sequence>
<dbReference type="AlphaFoldDB" id="A0A1W2BI17"/>
<name>A0A1W2BI17_9FIRM</name>
<keyword evidence="1" id="KW-0812">Transmembrane</keyword>
<organism evidence="2 3">
    <name type="scientific">Papillibacter cinnamivorans DSM 12816</name>
    <dbReference type="NCBI Taxonomy" id="1122930"/>
    <lineage>
        <taxon>Bacteria</taxon>
        <taxon>Bacillati</taxon>
        <taxon>Bacillota</taxon>
        <taxon>Clostridia</taxon>
        <taxon>Eubacteriales</taxon>
        <taxon>Oscillospiraceae</taxon>
        <taxon>Papillibacter</taxon>
    </lineage>
</organism>
<evidence type="ECO:0000313" key="2">
    <source>
        <dbReference type="EMBL" id="SMC72589.1"/>
    </source>
</evidence>
<dbReference type="InterPro" id="IPR010380">
    <property type="entry name" value="DUF975"/>
</dbReference>
<dbReference type="PANTHER" id="PTHR40076">
    <property type="entry name" value="MEMBRANE PROTEIN-RELATED"/>
    <property type="match status" value="1"/>
</dbReference>
<dbReference type="PANTHER" id="PTHR40076:SF1">
    <property type="entry name" value="MEMBRANE PROTEIN"/>
    <property type="match status" value="1"/>
</dbReference>
<feature type="transmembrane region" description="Helical" evidence="1">
    <location>
        <begin position="28"/>
        <end position="50"/>
    </location>
</feature>
<evidence type="ECO:0008006" key="4">
    <source>
        <dbReference type="Google" id="ProtNLM"/>
    </source>
</evidence>
<evidence type="ECO:0000256" key="1">
    <source>
        <dbReference type="SAM" id="Phobius"/>
    </source>
</evidence>
<feature type="transmembrane region" description="Helical" evidence="1">
    <location>
        <begin position="109"/>
        <end position="136"/>
    </location>
</feature>
<accession>A0A1W2BI17</accession>
<dbReference type="EMBL" id="FWXW01000005">
    <property type="protein sequence ID" value="SMC72589.1"/>
    <property type="molecule type" value="Genomic_DNA"/>
</dbReference>
<dbReference type="OrthoDB" id="9784844at2"/>
<dbReference type="RefSeq" id="WP_084234880.1">
    <property type="nucleotide sequence ID" value="NZ_FWXW01000005.1"/>
</dbReference>
<keyword evidence="1" id="KW-1133">Transmembrane helix</keyword>
<proteinExistence type="predicted"/>
<dbReference type="STRING" id="1122930.SAMN02745168_2216"/>
<dbReference type="Proteomes" id="UP000192790">
    <property type="component" value="Unassembled WGS sequence"/>
</dbReference>
<feature type="transmembrane region" description="Helical" evidence="1">
    <location>
        <begin position="62"/>
        <end position="89"/>
    </location>
</feature>
<gene>
    <name evidence="2" type="ORF">SAMN02745168_2216</name>
</gene>
<reference evidence="2 3" key="1">
    <citation type="submission" date="2017-04" db="EMBL/GenBank/DDBJ databases">
        <authorList>
            <person name="Afonso C.L."/>
            <person name="Miller P.J."/>
            <person name="Scott M.A."/>
            <person name="Spackman E."/>
            <person name="Goraichik I."/>
            <person name="Dimitrov K.M."/>
            <person name="Suarez D.L."/>
            <person name="Swayne D.E."/>
        </authorList>
    </citation>
    <scope>NUCLEOTIDE SEQUENCE [LARGE SCALE GENOMIC DNA]</scope>
    <source>
        <strain evidence="2 3">DSM 12816</strain>
    </source>
</reference>